<comment type="caution">
    <text evidence="2">The sequence shown here is derived from an EMBL/GenBank/DDBJ whole genome shotgun (WGS) entry which is preliminary data.</text>
</comment>
<feature type="region of interest" description="Disordered" evidence="1">
    <location>
        <begin position="1"/>
        <end position="101"/>
    </location>
</feature>
<dbReference type="EMBL" id="PVTJ01000009">
    <property type="protein sequence ID" value="PRY56447.1"/>
    <property type="molecule type" value="Genomic_DNA"/>
</dbReference>
<feature type="compositionally biased region" description="Basic and acidic residues" evidence="1">
    <location>
        <begin position="58"/>
        <end position="101"/>
    </location>
</feature>
<feature type="compositionally biased region" description="Basic and acidic residues" evidence="1">
    <location>
        <begin position="169"/>
        <end position="178"/>
    </location>
</feature>
<feature type="compositionally biased region" description="Acidic residues" evidence="1">
    <location>
        <begin position="23"/>
        <end position="44"/>
    </location>
</feature>
<feature type="compositionally biased region" description="Basic and acidic residues" evidence="1">
    <location>
        <begin position="199"/>
        <end position="213"/>
    </location>
</feature>
<gene>
    <name evidence="2" type="ORF">B0I28_10996</name>
</gene>
<evidence type="ECO:0000256" key="1">
    <source>
        <dbReference type="SAM" id="MobiDB-lite"/>
    </source>
</evidence>
<protein>
    <recommendedName>
        <fullName evidence="4">Scaffolding protein</fullName>
    </recommendedName>
</protein>
<evidence type="ECO:0000313" key="3">
    <source>
        <dbReference type="Proteomes" id="UP000238176"/>
    </source>
</evidence>
<dbReference type="RefSeq" id="WP_106365874.1">
    <property type="nucleotide sequence ID" value="NZ_PVTJ01000009.1"/>
</dbReference>
<feature type="compositionally biased region" description="Pro residues" evidence="1">
    <location>
        <begin position="182"/>
        <end position="193"/>
    </location>
</feature>
<accession>A0A2T0UF46</accession>
<keyword evidence="3" id="KW-1185">Reference proteome</keyword>
<feature type="region of interest" description="Disordered" evidence="1">
    <location>
        <begin position="169"/>
        <end position="226"/>
    </location>
</feature>
<proteinExistence type="predicted"/>
<evidence type="ECO:0000313" key="2">
    <source>
        <dbReference type="EMBL" id="PRY56447.1"/>
    </source>
</evidence>
<dbReference type="Proteomes" id="UP000238176">
    <property type="component" value="Unassembled WGS sequence"/>
</dbReference>
<reference evidence="2 3" key="1">
    <citation type="submission" date="2018-03" db="EMBL/GenBank/DDBJ databases">
        <title>Genomic Encyclopedia of Type Strains, Phase III (KMG-III): the genomes of soil and plant-associated and newly described type strains.</title>
        <authorList>
            <person name="Whitman W."/>
        </authorList>
    </citation>
    <scope>NUCLEOTIDE SEQUENCE [LARGE SCALE GENOMIC DNA]</scope>
    <source>
        <strain evidence="2 3">CGMCC 4.7067</strain>
    </source>
</reference>
<evidence type="ECO:0008006" key="4">
    <source>
        <dbReference type="Google" id="ProtNLM"/>
    </source>
</evidence>
<organism evidence="2 3">
    <name type="scientific">Glycomyces artemisiae</name>
    <dbReference type="NCBI Taxonomy" id="1076443"/>
    <lineage>
        <taxon>Bacteria</taxon>
        <taxon>Bacillati</taxon>
        <taxon>Actinomycetota</taxon>
        <taxon>Actinomycetes</taxon>
        <taxon>Glycomycetales</taxon>
        <taxon>Glycomycetaceae</taxon>
        <taxon>Glycomyces</taxon>
    </lineage>
</organism>
<dbReference type="AlphaFoldDB" id="A0A2T0UF46"/>
<name>A0A2T0UF46_9ACTN</name>
<sequence length="226" mass="24835">MAHDQGETPTTTPWFTLFRHDDGDEDQPATDPNPADDTDDQHDDDGDKPSDDAPADDQPAKGKEIDWKKRSREWERRAKENKEKADKFDAVEAEKKTEAERLTDQAAAAEARAAKAMTRAVNAEIAALAAESFADPTDAVAALNAAEFIDGDDIDTDAIRDQLADLLERKPHWAKSKEPAAAPAPPKPRPDPGQGPRGGDNKVDYRNATREDFNGEMAKYGLRTRS</sequence>